<accession>A0ABR2L360</accession>
<evidence type="ECO:0000313" key="2">
    <source>
        <dbReference type="Proteomes" id="UP001470230"/>
    </source>
</evidence>
<dbReference type="EMBL" id="JAPFFF010000002">
    <property type="protein sequence ID" value="KAK8897483.1"/>
    <property type="molecule type" value="Genomic_DNA"/>
</dbReference>
<protein>
    <submittedName>
        <fullName evidence="1">Uncharacterized protein</fullName>
    </submittedName>
</protein>
<dbReference type="Proteomes" id="UP001470230">
    <property type="component" value="Unassembled WGS sequence"/>
</dbReference>
<evidence type="ECO:0000313" key="1">
    <source>
        <dbReference type="EMBL" id="KAK8897483.1"/>
    </source>
</evidence>
<keyword evidence="2" id="KW-1185">Reference proteome</keyword>
<sequence length="99" mass="11505">MVNVLEHPFIMSIHQNNDNDDNSTNNKKIIGTYTAEQVTQHHCICAFHYKDRVAIMVNPNTKVSMEHLDRGESCFFIFFFFLNSPIKYGRGVFIGSQKY</sequence>
<organism evidence="1 2">
    <name type="scientific">Tritrichomonas musculus</name>
    <dbReference type="NCBI Taxonomy" id="1915356"/>
    <lineage>
        <taxon>Eukaryota</taxon>
        <taxon>Metamonada</taxon>
        <taxon>Parabasalia</taxon>
        <taxon>Tritrichomonadida</taxon>
        <taxon>Tritrichomonadidae</taxon>
        <taxon>Tritrichomonas</taxon>
    </lineage>
</organism>
<reference evidence="1 2" key="1">
    <citation type="submission" date="2024-04" db="EMBL/GenBank/DDBJ databases">
        <title>Tritrichomonas musculus Genome.</title>
        <authorList>
            <person name="Alves-Ferreira E."/>
            <person name="Grigg M."/>
            <person name="Lorenzi H."/>
            <person name="Galac M."/>
        </authorList>
    </citation>
    <scope>NUCLEOTIDE SEQUENCE [LARGE SCALE GENOMIC DNA]</scope>
    <source>
        <strain evidence="1 2">EAF2021</strain>
    </source>
</reference>
<name>A0ABR2L360_9EUKA</name>
<comment type="caution">
    <text evidence="1">The sequence shown here is derived from an EMBL/GenBank/DDBJ whole genome shotgun (WGS) entry which is preliminary data.</text>
</comment>
<gene>
    <name evidence="1" type="ORF">M9Y10_015438</name>
</gene>
<proteinExistence type="predicted"/>